<dbReference type="Proteomes" id="UP000054324">
    <property type="component" value="Unassembled WGS sequence"/>
</dbReference>
<protein>
    <submittedName>
        <fullName evidence="1">Uncharacterized protein</fullName>
    </submittedName>
</protein>
<evidence type="ECO:0000313" key="2">
    <source>
        <dbReference type="Proteomes" id="UP000054324"/>
    </source>
</evidence>
<dbReference type="InterPro" id="IPR006652">
    <property type="entry name" value="Kelch_1"/>
</dbReference>
<dbReference type="EMBL" id="KL596629">
    <property type="protein sequence ID" value="KER32936.1"/>
    <property type="molecule type" value="Genomic_DNA"/>
</dbReference>
<sequence>MGQSQRSIHLAFVFFFMSNTLMPILAARHFCLHTFSGMEGQNAAPRTAQTTSEKTRHVLLVVGGIYNETHIQCIDMSSVAGDPTEFHSNEANENLRIPDLPGGRYDCVALELSGLIYVIGGVMEEGVITDSVAILDVASSRWTSGPCMRSPRARFGAVALDDKIYAIGGQDQPHGKLATTEVFEPLSQLWRLVAPMSRPRRDLAVAATQEEVYTVGGWDEGMLSIVECYQPRTDSWTIIASIATPLSEAGACVLGNRLYVAGGRTETGVVTDSAAFYNVNTNSWQSIAPMSQRRWRFGLVAHGGSLYAVGGNNRLTEELTSIERYDPCRNQWTFAPEQLKMPRTGAAVVLLHLTCSD</sequence>
<dbReference type="PANTHER" id="PTHR46344">
    <property type="entry name" value="OS02G0202900 PROTEIN"/>
    <property type="match status" value="1"/>
</dbReference>
<dbReference type="InterPro" id="IPR015915">
    <property type="entry name" value="Kelch-typ_b-propeller"/>
</dbReference>
<dbReference type="Gene3D" id="2.120.10.80">
    <property type="entry name" value="Kelch-type beta propeller"/>
    <property type="match status" value="1"/>
</dbReference>
<dbReference type="Pfam" id="PF24681">
    <property type="entry name" value="Kelch_KLHDC2_KLHL20_DRC7"/>
    <property type="match status" value="1"/>
</dbReference>
<dbReference type="OrthoDB" id="45365at2759"/>
<dbReference type="RefSeq" id="XP_009163236.1">
    <property type="nucleotide sequence ID" value="XM_009164972.1"/>
</dbReference>
<organism evidence="1 2">
    <name type="scientific">Opisthorchis viverrini</name>
    <name type="common">Southeast Asian liver fluke</name>
    <dbReference type="NCBI Taxonomy" id="6198"/>
    <lineage>
        <taxon>Eukaryota</taxon>
        <taxon>Metazoa</taxon>
        <taxon>Spiralia</taxon>
        <taxon>Lophotrochozoa</taxon>
        <taxon>Platyhelminthes</taxon>
        <taxon>Trematoda</taxon>
        <taxon>Digenea</taxon>
        <taxon>Opisthorchiida</taxon>
        <taxon>Opisthorchiata</taxon>
        <taxon>Opisthorchiidae</taxon>
        <taxon>Opisthorchis</taxon>
    </lineage>
</organism>
<dbReference type="KEGG" id="ovi:T265_01029"/>
<gene>
    <name evidence="1" type="ORF">T265_01029</name>
</gene>
<dbReference type="PANTHER" id="PTHR46344:SF27">
    <property type="entry name" value="KELCH REPEAT SUPERFAMILY PROTEIN"/>
    <property type="match status" value="1"/>
</dbReference>
<dbReference type="CTD" id="20315217"/>
<evidence type="ECO:0000313" key="1">
    <source>
        <dbReference type="EMBL" id="KER32936.1"/>
    </source>
</evidence>
<proteinExistence type="predicted"/>
<keyword evidence="2" id="KW-1185">Reference proteome</keyword>
<accession>A0A075A0P8</accession>
<dbReference type="STRING" id="6198.A0A075A0P8"/>
<dbReference type="GeneID" id="20315217"/>
<name>A0A075A0P8_OPIVI</name>
<dbReference type="SMART" id="SM00612">
    <property type="entry name" value="Kelch"/>
    <property type="match status" value="5"/>
</dbReference>
<reference evidence="1 2" key="1">
    <citation type="submission" date="2013-11" db="EMBL/GenBank/DDBJ databases">
        <title>Opisthorchis viverrini - life in the bile duct.</title>
        <authorList>
            <person name="Young N.D."/>
            <person name="Nagarajan N."/>
            <person name="Lin S.J."/>
            <person name="Korhonen P.K."/>
            <person name="Jex A.R."/>
            <person name="Hall R.S."/>
            <person name="Safavi-Hemami H."/>
            <person name="Kaewkong W."/>
            <person name="Bertrand D."/>
            <person name="Gao S."/>
            <person name="Seet Q."/>
            <person name="Wongkham S."/>
            <person name="Teh B.T."/>
            <person name="Wongkham C."/>
            <person name="Intapan P.M."/>
            <person name="Maleewong W."/>
            <person name="Yang X."/>
            <person name="Hu M."/>
            <person name="Wang Z."/>
            <person name="Hofmann A."/>
            <person name="Sternberg P.W."/>
            <person name="Tan P."/>
            <person name="Wang J."/>
            <person name="Gasser R.B."/>
        </authorList>
    </citation>
    <scope>NUCLEOTIDE SEQUENCE [LARGE SCALE GENOMIC DNA]</scope>
</reference>
<dbReference type="Pfam" id="PF01344">
    <property type="entry name" value="Kelch_1"/>
    <property type="match status" value="2"/>
</dbReference>
<dbReference type="SUPFAM" id="SSF117281">
    <property type="entry name" value="Kelch motif"/>
    <property type="match status" value="1"/>
</dbReference>
<dbReference type="AlphaFoldDB" id="A0A075A0P8"/>